<protein>
    <submittedName>
        <fullName evidence="2">DUF397 domain-containing protein</fullName>
    </submittedName>
</protein>
<feature type="domain" description="DUF397" evidence="1">
    <location>
        <begin position="11"/>
        <end position="65"/>
    </location>
</feature>
<dbReference type="Proteomes" id="UP001183420">
    <property type="component" value="Unassembled WGS sequence"/>
</dbReference>
<dbReference type="Pfam" id="PF04149">
    <property type="entry name" value="DUF397"/>
    <property type="match status" value="1"/>
</dbReference>
<evidence type="ECO:0000313" key="2">
    <source>
        <dbReference type="EMBL" id="MDT0320068.1"/>
    </source>
</evidence>
<organism evidence="2 3">
    <name type="scientific">Streptomyces millisiae</name>
    <dbReference type="NCBI Taxonomy" id="3075542"/>
    <lineage>
        <taxon>Bacteria</taxon>
        <taxon>Bacillati</taxon>
        <taxon>Actinomycetota</taxon>
        <taxon>Actinomycetes</taxon>
        <taxon>Kitasatosporales</taxon>
        <taxon>Streptomycetaceae</taxon>
        <taxon>Streptomyces</taxon>
    </lineage>
</organism>
<accession>A0ABU2LSN4</accession>
<keyword evidence="3" id="KW-1185">Reference proteome</keyword>
<dbReference type="InterPro" id="IPR007278">
    <property type="entry name" value="DUF397"/>
</dbReference>
<gene>
    <name evidence="2" type="ORF">RNC47_17175</name>
</gene>
<comment type="caution">
    <text evidence="2">The sequence shown here is derived from an EMBL/GenBank/DDBJ whole genome shotgun (WGS) entry which is preliminary data.</text>
</comment>
<evidence type="ECO:0000259" key="1">
    <source>
        <dbReference type="Pfam" id="PF04149"/>
    </source>
</evidence>
<sequence length="74" mass="7701">MRSPGVDLSAAVWRRSSYSNQDGGECLEVADGIPGVLPIRDSKRPDGPVLVVDGAAWAGFVAAVRGCDARAFPS</sequence>
<dbReference type="EMBL" id="JAVREM010000020">
    <property type="protein sequence ID" value="MDT0320068.1"/>
    <property type="molecule type" value="Genomic_DNA"/>
</dbReference>
<reference evidence="3" key="1">
    <citation type="submission" date="2023-07" db="EMBL/GenBank/DDBJ databases">
        <title>30 novel species of actinomycetes from the DSMZ collection.</title>
        <authorList>
            <person name="Nouioui I."/>
        </authorList>
    </citation>
    <scope>NUCLEOTIDE SEQUENCE [LARGE SCALE GENOMIC DNA]</scope>
    <source>
        <strain evidence="3">DSM 44918</strain>
    </source>
</reference>
<proteinExistence type="predicted"/>
<dbReference type="RefSeq" id="WP_311599743.1">
    <property type="nucleotide sequence ID" value="NZ_JAVREM010000020.1"/>
</dbReference>
<name>A0ABU2LSN4_9ACTN</name>
<evidence type="ECO:0000313" key="3">
    <source>
        <dbReference type="Proteomes" id="UP001183420"/>
    </source>
</evidence>